<proteinExistence type="predicted"/>
<evidence type="ECO:0000313" key="2">
    <source>
        <dbReference type="Proteomes" id="UP000501726"/>
    </source>
</evidence>
<accession>A0A6F8PSY1</accession>
<gene>
    <name evidence="1" type="ORF">THMIRHAS_05070</name>
</gene>
<protein>
    <submittedName>
        <fullName evidence="1">Peptidase</fullName>
    </submittedName>
</protein>
<keyword evidence="2" id="KW-1185">Reference proteome</keyword>
<dbReference type="KEGG" id="tse:THMIRHAS_05070"/>
<sequence>MGFIAVSSEKHREFGYAAKQPFKFAAMLDFLPLSYEEITKLNGLFPICFRHVSGRIEFGIPTHFIAANNALVHPGNGKFLLPYVPAVLRRYPFQLAKLSDGKMSLVVAEEADFAKHHGDAIVDAQGALTAKGKQLQEFLVKLNARFEQMQKALQLLAKLQLFKPIRFELPETVDVPARADLLQIDEQKLNALSAQDLLELRDAGALPLIYSNLLNAHLLPRLSQAVEVFAKLNQGVKAEVDLQKMFDDDDTDVLKF</sequence>
<dbReference type="Pfam" id="PF07277">
    <property type="entry name" value="SapC"/>
    <property type="match status" value="1"/>
</dbReference>
<dbReference type="AlphaFoldDB" id="A0A6F8PSY1"/>
<evidence type="ECO:0000313" key="1">
    <source>
        <dbReference type="EMBL" id="BBP45134.1"/>
    </source>
</evidence>
<dbReference type="InterPro" id="IPR010836">
    <property type="entry name" value="SapC"/>
</dbReference>
<dbReference type="EMBL" id="AP021889">
    <property type="protein sequence ID" value="BBP45134.1"/>
    <property type="molecule type" value="Genomic_DNA"/>
</dbReference>
<name>A0A6F8PSY1_9GAMM</name>
<dbReference type="RefSeq" id="WP_173270457.1">
    <property type="nucleotide sequence ID" value="NZ_AP021889.1"/>
</dbReference>
<dbReference type="Proteomes" id="UP000501726">
    <property type="component" value="Chromosome"/>
</dbReference>
<reference evidence="2" key="1">
    <citation type="submission" date="2019-11" db="EMBL/GenBank/DDBJ databases">
        <title>Isolation and characterization of two novel species in the genus Thiomicrorhabdus.</title>
        <authorList>
            <person name="Mochizuki J."/>
            <person name="Kojima H."/>
            <person name="Fukui M."/>
        </authorList>
    </citation>
    <scope>NUCLEOTIDE SEQUENCE [LARGE SCALE GENOMIC DNA]</scope>
    <source>
        <strain evidence="2">aks77</strain>
    </source>
</reference>
<organism evidence="1 2">
    <name type="scientific">Thiosulfatimonas sediminis</name>
    <dbReference type="NCBI Taxonomy" id="2675054"/>
    <lineage>
        <taxon>Bacteria</taxon>
        <taxon>Pseudomonadati</taxon>
        <taxon>Pseudomonadota</taxon>
        <taxon>Gammaproteobacteria</taxon>
        <taxon>Thiotrichales</taxon>
        <taxon>Piscirickettsiaceae</taxon>
        <taxon>Thiosulfatimonas</taxon>
    </lineage>
</organism>